<proteinExistence type="predicted"/>
<sequence length="61" mass="7100">MIQVFLSNAHRGRMLEECSDILKNTDITIDRNVLNDRHSVCRRNVSRLNPKELIRSCTTTD</sequence>
<dbReference type="AlphaFoldDB" id="A0A1I7WH81"/>
<name>A0A1I7WH81_HETBA</name>
<reference evidence="2" key="1">
    <citation type="submission" date="2016-11" db="UniProtKB">
        <authorList>
            <consortium name="WormBaseParasite"/>
        </authorList>
    </citation>
    <scope>IDENTIFICATION</scope>
</reference>
<keyword evidence="1" id="KW-1185">Reference proteome</keyword>
<protein>
    <submittedName>
        <fullName evidence="2">HTH_48 domain-containing protein</fullName>
    </submittedName>
</protein>
<evidence type="ECO:0000313" key="2">
    <source>
        <dbReference type="WBParaSite" id="Hba_04349"/>
    </source>
</evidence>
<dbReference type="WBParaSite" id="Hba_04349">
    <property type="protein sequence ID" value="Hba_04349"/>
    <property type="gene ID" value="Hba_04349"/>
</dbReference>
<organism evidence="1 2">
    <name type="scientific">Heterorhabditis bacteriophora</name>
    <name type="common">Entomopathogenic nematode worm</name>
    <dbReference type="NCBI Taxonomy" id="37862"/>
    <lineage>
        <taxon>Eukaryota</taxon>
        <taxon>Metazoa</taxon>
        <taxon>Ecdysozoa</taxon>
        <taxon>Nematoda</taxon>
        <taxon>Chromadorea</taxon>
        <taxon>Rhabditida</taxon>
        <taxon>Rhabditina</taxon>
        <taxon>Rhabditomorpha</taxon>
        <taxon>Strongyloidea</taxon>
        <taxon>Heterorhabditidae</taxon>
        <taxon>Heterorhabditis</taxon>
    </lineage>
</organism>
<evidence type="ECO:0000313" key="1">
    <source>
        <dbReference type="Proteomes" id="UP000095283"/>
    </source>
</evidence>
<dbReference type="Proteomes" id="UP000095283">
    <property type="component" value="Unplaced"/>
</dbReference>
<accession>A0A1I7WH81</accession>